<name>W8F3D7_9BACT</name>
<protein>
    <submittedName>
        <fullName evidence="1">Uncharacterized protein</fullName>
    </submittedName>
</protein>
<dbReference type="AlphaFoldDB" id="W8F3D7"/>
<proteinExistence type="predicted"/>
<evidence type="ECO:0000313" key="1">
    <source>
        <dbReference type="EMBL" id="AHJ96320.1"/>
    </source>
</evidence>
<sequence length="51" mass="5685">MAGSWFADCPNTLWQQHPNELTGAGILFPFSLSPFSCHSRLKFSPAMRLTS</sequence>
<dbReference type="Proteomes" id="UP000019423">
    <property type="component" value="Chromosome"/>
</dbReference>
<organism evidence="1 2">
    <name type="scientific">Hymenobacter swuensis DY53</name>
    <dbReference type="NCBI Taxonomy" id="1227739"/>
    <lineage>
        <taxon>Bacteria</taxon>
        <taxon>Pseudomonadati</taxon>
        <taxon>Bacteroidota</taxon>
        <taxon>Cytophagia</taxon>
        <taxon>Cytophagales</taxon>
        <taxon>Hymenobacteraceae</taxon>
        <taxon>Hymenobacter</taxon>
    </lineage>
</organism>
<dbReference type="EMBL" id="CP007145">
    <property type="protein sequence ID" value="AHJ96320.1"/>
    <property type="molecule type" value="Genomic_DNA"/>
</dbReference>
<gene>
    <name evidence="1" type="ORF">Hsw_0725</name>
</gene>
<dbReference type="KEGG" id="hsw:Hsw_0725"/>
<accession>W8F3D7</accession>
<reference evidence="1 2" key="1">
    <citation type="submission" date="2014-01" db="EMBL/GenBank/DDBJ databases">
        <title>Complete genome sequence of ionizing-radiation resistance bacterium Hymenobacter swuensis DY53.</title>
        <authorList>
            <person name="Jung J.-H."/>
            <person name="Jeong S.-W."/>
            <person name="Joe M.-H."/>
            <person name="Cho y.-j."/>
            <person name="Kim M.-K."/>
            <person name="Lim S.-Y."/>
        </authorList>
    </citation>
    <scope>NUCLEOTIDE SEQUENCE [LARGE SCALE GENOMIC DNA]</scope>
    <source>
        <strain evidence="1 2">DY53</strain>
    </source>
</reference>
<dbReference type="HOGENOM" id="CLU_3099679_0_0_10"/>
<evidence type="ECO:0000313" key="2">
    <source>
        <dbReference type="Proteomes" id="UP000019423"/>
    </source>
</evidence>
<keyword evidence="2" id="KW-1185">Reference proteome</keyword>